<keyword evidence="1" id="KW-0677">Repeat</keyword>
<protein>
    <recommendedName>
        <fullName evidence="2">Nephrocystin 3-like N-terminal domain-containing protein</fullName>
    </recommendedName>
</protein>
<keyword evidence="4" id="KW-1185">Reference proteome</keyword>
<dbReference type="OrthoDB" id="21416at2759"/>
<name>A0A232LQ66_9EURO</name>
<dbReference type="Gene3D" id="3.40.50.300">
    <property type="entry name" value="P-loop containing nucleotide triphosphate hydrolases"/>
    <property type="match status" value="1"/>
</dbReference>
<dbReference type="InterPro" id="IPR027417">
    <property type="entry name" value="P-loop_NTPase"/>
</dbReference>
<dbReference type="EMBL" id="NPHW01005992">
    <property type="protein sequence ID" value="OXV06214.1"/>
    <property type="molecule type" value="Genomic_DNA"/>
</dbReference>
<evidence type="ECO:0000313" key="4">
    <source>
        <dbReference type="Proteomes" id="UP000243515"/>
    </source>
</evidence>
<sequence>MKSQVYEERWRLESVIDKINPQNCHADQNAASEQRTESQSGRWVLQNDDFQAWRNVNNASSNPLLYINGIPGAGIDFNQILRFLRVYSQLMDEGKTVLASLIIETLLKQDNIPVLFFYCKHRQQEKSTFAGILRGLLAQIIPKDATLVSWFGERCSSLDRQKLGSPEILEELARFAFNSQRISLVVLDGLDECNAEEIKKTISWFVSYQGANHTGTGQIRLMCIGQRIDILQTMLASATSISLDNSCHRDDIAKYVVGKTRNIQEKFKIKPDTFSQISFRVMKTAKGSILFYIRF</sequence>
<gene>
    <name evidence="3" type="ORF">Egran_06018</name>
</gene>
<dbReference type="InterPro" id="IPR056884">
    <property type="entry name" value="NPHP3-like_N"/>
</dbReference>
<dbReference type="PANTHER" id="PTHR10039">
    <property type="entry name" value="AMELOGENIN"/>
    <property type="match status" value="1"/>
</dbReference>
<dbReference type="AlphaFoldDB" id="A0A232LQ66"/>
<comment type="caution">
    <text evidence="3">The sequence shown here is derived from an EMBL/GenBank/DDBJ whole genome shotgun (WGS) entry which is preliminary data.</text>
</comment>
<organism evidence="3 4">
    <name type="scientific">Elaphomyces granulatus</name>
    <dbReference type="NCBI Taxonomy" id="519963"/>
    <lineage>
        <taxon>Eukaryota</taxon>
        <taxon>Fungi</taxon>
        <taxon>Dikarya</taxon>
        <taxon>Ascomycota</taxon>
        <taxon>Pezizomycotina</taxon>
        <taxon>Eurotiomycetes</taxon>
        <taxon>Eurotiomycetidae</taxon>
        <taxon>Eurotiales</taxon>
        <taxon>Elaphomycetaceae</taxon>
        <taxon>Elaphomyces</taxon>
    </lineage>
</organism>
<evidence type="ECO:0000256" key="1">
    <source>
        <dbReference type="ARBA" id="ARBA00022737"/>
    </source>
</evidence>
<dbReference type="Proteomes" id="UP000243515">
    <property type="component" value="Unassembled WGS sequence"/>
</dbReference>
<dbReference type="Pfam" id="PF24883">
    <property type="entry name" value="NPHP3_N"/>
    <property type="match status" value="1"/>
</dbReference>
<feature type="domain" description="Nephrocystin 3-like N-terminal" evidence="2">
    <location>
        <begin position="94"/>
        <end position="208"/>
    </location>
</feature>
<proteinExistence type="predicted"/>
<reference evidence="3 4" key="1">
    <citation type="journal article" date="2015" name="Environ. Microbiol.">
        <title>Metagenome sequence of Elaphomyces granulatus from sporocarp tissue reveals Ascomycota ectomycorrhizal fingerprints of genome expansion and a Proteobacteria-rich microbiome.</title>
        <authorList>
            <person name="Quandt C.A."/>
            <person name="Kohler A."/>
            <person name="Hesse C.N."/>
            <person name="Sharpton T.J."/>
            <person name="Martin F."/>
            <person name="Spatafora J.W."/>
        </authorList>
    </citation>
    <scope>NUCLEOTIDE SEQUENCE [LARGE SCALE GENOMIC DNA]</scope>
    <source>
        <strain evidence="3 4">OSC145934</strain>
    </source>
</reference>
<accession>A0A232LQ66</accession>
<evidence type="ECO:0000313" key="3">
    <source>
        <dbReference type="EMBL" id="OXV06214.1"/>
    </source>
</evidence>
<evidence type="ECO:0000259" key="2">
    <source>
        <dbReference type="Pfam" id="PF24883"/>
    </source>
</evidence>